<keyword evidence="2" id="KW-1185">Reference proteome</keyword>
<accession>D0WEA1</accession>
<dbReference type="STRING" id="649764.HMPREF0762_00126"/>
<evidence type="ECO:0000313" key="2">
    <source>
        <dbReference type="Proteomes" id="UP000006001"/>
    </source>
</evidence>
<sequence>MRNGLSIELPSTLFATAESVPFSGAYDVGILASGSDEYRADAPFAWNVRVTNVGGAMLVEGTVAGSLTTRCSRCLADVPIDVSGDVEGYFIIPGKGTAPDGMEADEFDVLPSDHVIDLEPLLNAAVLLETPLMPLCRPECLGLCPTCGANLNDGPCGCAPGSAEPFRENPFAVLKNLDLGVE</sequence>
<proteinExistence type="predicted"/>
<dbReference type="Proteomes" id="UP000006001">
    <property type="component" value="Unassembled WGS sequence"/>
</dbReference>
<name>D0WEA1_SLAES</name>
<dbReference type="EMBL" id="ACUX02000004">
    <property type="protein sequence ID" value="EEZ62039.1"/>
    <property type="molecule type" value="Genomic_DNA"/>
</dbReference>
<dbReference type="OrthoDB" id="9790372at2"/>
<dbReference type="Pfam" id="PF02620">
    <property type="entry name" value="YceD"/>
    <property type="match status" value="1"/>
</dbReference>
<dbReference type="RefSeq" id="WP_006361374.1">
    <property type="nucleotide sequence ID" value="NZ_GG700630.1"/>
</dbReference>
<dbReference type="AlphaFoldDB" id="D0WEA1"/>
<comment type="caution">
    <text evidence="1">The sequence shown here is derived from an EMBL/GenBank/DDBJ whole genome shotgun (WGS) entry which is preliminary data.</text>
</comment>
<dbReference type="PANTHER" id="PTHR34374:SF1">
    <property type="entry name" value="LARGE RIBOSOMAL RNA SUBUNIT ACCUMULATION PROTEIN YCED HOMOLOG 1, CHLOROPLASTIC"/>
    <property type="match status" value="1"/>
</dbReference>
<dbReference type="eggNOG" id="COG1399">
    <property type="taxonomic scope" value="Bacteria"/>
</dbReference>
<dbReference type="GeneID" id="85006802"/>
<organism evidence="1 2">
    <name type="scientific">Slackia exigua (strain ATCC 700122 / DSM 15923 / CIP 105133 / JCM 11022 / KCTC 5966 / S-7)</name>
    <dbReference type="NCBI Taxonomy" id="649764"/>
    <lineage>
        <taxon>Bacteria</taxon>
        <taxon>Bacillati</taxon>
        <taxon>Actinomycetota</taxon>
        <taxon>Coriobacteriia</taxon>
        <taxon>Eggerthellales</taxon>
        <taxon>Eggerthellaceae</taxon>
        <taxon>Slackia</taxon>
    </lineage>
</organism>
<dbReference type="InterPro" id="IPR003772">
    <property type="entry name" value="YceD"/>
</dbReference>
<protein>
    <submittedName>
        <fullName evidence="1">ACR, COG1399</fullName>
    </submittedName>
</protein>
<gene>
    <name evidence="1" type="ORF">HMPREF0762_00126</name>
</gene>
<dbReference type="HOGENOM" id="CLU_100236_1_2_11"/>
<reference evidence="1" key="1">
    <citation type="submission" date="2009-10" db="EMBL/GenBank/DDBJ databases">
        <authorList>
            <person name="Weinstock G."/>
            <person name="Sodergren E."/>
            <person name="Clifton S."/>
            <person name="Fulton L."/>
            <person name="Fulton B."/>
            <person name="Courtney L."/>
            <person name="Fronick C."/>
            <person name="Harrison M."/>
            <person name="Strong C."/>
            <person name="Farmer C."/>
            <person name="Delahaunty K."/>
            <person name="Markovic C."/>
            <person name="Hall O."/>
            <person name="Minx P."/>
            <person name="Tomlinson C."/>
            <person name="Mitreva M."/>
            <person name="Nelson J."/>
            <person name="Hou S."/>
            <person name="Wollam A."/>
            <person name="Pepin K.H."/>
            <person name="Johnson M."/>
            <person name="Bhonagiri V."/>
            <person name="Nash W.E."/>
            <person name="Warren W."/>
            <person name="Chinwalla A."/>
            <person name="Mardis E.R."/>
            <person name="Wilson R.K."/>
        </authorList>
    </citation>
    <scope>NUCLEOTIDE SEQUENCE [LARGE SCALE GENOMIC DNA]</scope>
    <source>
        <strain evidence="1">ATCC 700122</strain>
    </source>
</reference>
<dbReference type="PANTHER" id="PTHR34374">
    <property type="entry name" value="LARGE RIBOSOMAL RNA SUBUNIT ACCUMULATION PROTEIN YCED HOMOLOG 1, CHLOROPLASTIC"/>
    <property type="match status" value="1"/>
</dbReference>
<evidence type="ECO:0000313" key="1">
    <source>
        <dbReference type="EMBL" id="EEZ62039.1"/>
    </source>
</evidence>